<gene>
    <name evidence="2" type="ORF">NDU88_005907</name>
</gene>
<evidence type="ECO:0000256" key="1">
    <source>
        <dbReference type="SAM" id="MobiDB-lite"/>
    </source>
</evidence>
<dbReference type="EMBL" id="JANPWB010000015">
    <property type="protein sequence ID" value="KAJ1092797.1"/>
    <property type="molecule type" value="Genomic_DNA"/>
</dbReference>
<evidence type="ECO:0000313" key="2">
    <source>
        <dbReference type="EMBL" id="KAJ1092797.1"/>
    </source>
</evidence>
<dbReference type="AlphaFoldDB" id="A0AAV7LNY6"/>
<name>A0AAV7LNY6_PLEWA</name>
<keyword evidence="3" id="KW-1185">Reference proteome</keyword>
<protein>
    <submittedName>
        <fullName evidence="2">Uncharacterized protein</fullName>
    </submittedName>
</protein>
<evidence type="ECO:0000313" key="3">
    <source>
        <dbReference type="Proteomes" id="UP001066276"/>
    </source>
</evidence>
<dbReference type="Proteomes" id="UP001066276">
    <property type="component" value="Chromosome 11"/>
</dbReference>
<proteinExistence type="predicted"/>
<comment type="caution">
    <text evidence="2">The sequence shown here is derived from an EMBL/GenBank/DDBJ whole genome shotgun (WGS) entry which is preliminary data.</text>
</comment>
<feature type="region of interest" description="Disordered" evidence="1">
    <location>
        <begin position="38"/>
        <end position="75"/>
    </location>
</feature>
<organism evidence="2 3">
    <name type="scientific">Pleurodeles waltl</name>
    <name type="common">Iberian ribbed newt</name>
    <dbReference type="NCBI Taxonomy" id="8319"/>
    <lineage>
        <taxon>Eukaryota</taxon>
        <taxon>Metazoa</taxon>
        <taxon>Chordata</taxon>
        <taxon>Craniata</taxon>
        <taxon>Vertebrata</taxon>
        <taxon>Euteleostomi</taxon>
        <taxon>Amphibia</taxon>
        <taxon>Batrachia</taxon>
        <taxon>Caudata</taxon>
        <taxon>Salamandroidea</taxon>
        <taxon>Salamandridae</taxon>
        <taxon>Pleurodelinae</taxon>
        <taxon>Pleurodeles</taxon>
    </lineage>
</organism>
<sequence>MSPPRPGALSIKRRCTPSPMFGLGPILLVPHSRWPASAARSPQACTGGSPCGEKWGSMPRDRGAGAKATILSRPG</sequence>
<reference evidence="2" key="1">
    <citation type="journal article" date="2022" name="bioRxiv">
        <title>Sequencing and chromosome-scale assembly of the giantPleurodeles waltlgenome.</title>
        <authorList>
            <person name="Brown T."/>
            <person name="Elewa A."/>
            <person name="Iarovenko S."/>
            <person name="Subramanian E."/>
            <person name="Araus A.J."/>
            <person name="Petzold A."/>
            <person name="Susuki M."/>
            <person name="Suzuki K.-i.T."/>
            <person name="Hayashi T."/>
            <person name="Toyoda A."/>
            <person name="Oliveira C."/>
            <person name="Osipova E."/>
            <person name="Leigh N.D."/>
            <person name="Simon A."/>
            <person name="Yun M.H."/>
        </authorList>
    </citation>
    <scope>NUCLEOTIDE SEQUENCE</scope>
    <source>
        <strain evidence="2">20211129_DDA</strain>
        <tissue evidence="2">Liver</tissue>
    </source>
</reference>
<accession>A0AAV7LNY6</accession>